<accession>A0A9D9NCS7</accession>
<proteinExistence type="predicted"/>
<dbReference type="InterPro" id="IPR005561">
    <property type="entry name" value="ANTAR"/>
</dbReference>
<dbReference type="PROSITE" id="PS50921">
    <property type="entry name" value="ANTAR"/>
    <property type="match status" value="1"/>
</dbReference>
<dbReference type="EMBL" id="JADIMF010000073">
    <property type="protein sequence ID" value="MBO8469037.1"/>
    <property type="molecule type" value="Genomic_DNA"/>
</dbReference>
<dbReference type="Proteomes" id="UP000810292">
    <property type="component" value="Unassembled WGS sequence"/>
</dbReference>
<evidence type="ECO:0000313" key="3">
    <source>
        <dbReference type="EMBL" id="MBO8469037.1"/>
    </source>
</evidence>
<name>A0A9D9NCS7_9SPIO</name>
<dbReference type="InterPro" id="IPR036388">
    <property type="entry name" value="WH-like_DNA-bd_sf"/>
</dbReference>
<protein>
    <submittedName>
        <fullName evidence="3">Response regulator</fullName>
    </submittedName>
</protein>
<keyword evidence="1" id="KW-0175">Coiled coil</keyword>
<dbReference type="SUPFAM" id="SSF52172">
    <property type="entry name" value="CheY-like"/>
    <property type="match status" value="1"/>
</dbReference>
<feature type="coiled-coil region" evidence="1">
    <location>
        <begin position="111"/>
        <end position="138"/>
    </location>
</feature>
<evidence type="ECO:0000313" key="4">
    <source>
        <dbReference type="Proteomes" id="UP000810292"/>
    </source>
</evidence>
<organism evidence="3 4">
    <name type="scientific">Candidatus Ornithospirochaeta stercoravium</name>
    <dbReference type="NCBI Taxonomy" id="2840897"/>
    <lineage>
        <taxon>Bacteria</taxon>
        <taxon>Pseudomonadati</taxon>
        <taxon>Spirochaetota</taxon>
        <taxon>Spirochaetia</taxon>
        <taxon>Spirochaetales</taxon>
        <taxon>Spirochaetaceae</taxon>
        <taxon>Spirochaetaceae incertae sedis</taxon>
        <taxon>Candidatus Ornithospirochaeta</taxon>
    </lineage>
</organism>
<reference evidence="3" key="2">
    <citation type="journal article" date="2021" name="PeerJ">
        <title>Extensive microbial diversity within the chicken gut microbiome revealed by metagenomics and culture.</title>
        <authorList>
            <person name="Gilroy R."/>
            <person name="Ravi A."/>
            <person name="Getino M."/>
            <person name="Pursley I."/>
            <person name="Horton D.L."/>
            <person name="Alikhan N.F."/>
            <person name="Baker D."/>
            <person name="Gharbi K."/>
            <person name="Hall N."/>
            <person name="Watson M."/>
            <person name="Adriaenssens E.M."/>
            <person name="Foster-Nyarko E."/>
            <person name="Jarju S."/>
            <person name="Secka A."/>
            <person name="Antonio M."/>
            <person name="Oren A."/>
            <person name="Chaudhuri R.R."/>
            <person name="La Ragione R."/>
            <person name="Hildebrand F."/>
            <person name="Pallen M.J."/>
        </authorList>
    </citation>
    <scope>NUCLEOTIDE SEQUENCE</scope>
    <source>
        <strain evidence="3">14700</strain>
    </source>
</reference>
<comment type="caution">
    <text evidence="3">The sequence shown here is derived from an EMBL/GenBank/DDBJ whole genome shotgun (WGS) entry which is preliminary data.</text>
</comment>
<dbReference type="InterPro" id="IPR011006">
    <property type="entry name" value="CheY-like_superfamily"/>
</dbReference>
<dbReference type="GO" id="GO:0003723">
    <property type="term" value="F:RNA binding"/>
    <property type="evidence" value="ECO:0007669"/>
    <property type="project" value="InterPro"/>
</dbReference>
<dbReference type="AlphaFoldDB" id="A0A9D9NCS7"/>
<evidence type="ECO:0000256" key="1">
    <source>
        <dbReference type="SAM" id="Coils"/>
    </source>
</evidence>
<dbReference type="Gene3D" id="1.10.10.10">
    <property type="entry name" value="Winged helix-like DNA-binding domain superfamily/Winged helix DNA-binding domain"/>
    <property type="match status" value="1"/>
</dbReference>
<evidence type="ECO:0000259" key="2">
    <source>
        <dbReference type="PROSITE" id="PS50921"/>
    </source>
</evidence>
<dbReference type="SMART" id="SM01012">
    <property type="entry name" value="ANTAR"/>
    <property type="match status" value="1"/>
</dbReference>
<sequence length="183" mass="20432">METVLVVAERTRGDEIKKLLYPGGYAFIRAESEREARMKILDYQLSLVIVDAMLPGSSAKDISIFAASQEVDTILLLPEELFGHVAGMMMKYGVYTALFSRDSIIAVSSAISVAREKIRSAEEKNRKLLMRLRNEKLLTEAKCLLAGKKGMNEAEAHIYIEKKAMNCRISLLDAAMSIVRELS</sequence>
<feature type="domain" description="ANTAR" evidence="2">
    <location>
        <begin position="118"/>
        <end position="179"/>
    </location>
</feature>
<reference evidence="3" key="1">
    <citation type="submission" date="2020-10" db="EMBL/GenBank/DDBJ databases">
        <authorList>
            <person name="Gilroy R."/>
        </authorList>
    </citation>
    <scope>NUCLEOTIDE SEQUENCE</scope>
    <source>
        <strain evidence="3">14700</strain>
    </source>
</reference>
<gene>
    <name evidence="3" type="ORF">IAA72_04540</name>
</gene>
<dbReference type="Pfam" id="PF03861">
    <property type="entry name" value="ANTAR"/>
    <property type="match status" value="1"/>
</dbReference>